<reference evidence="2" key="1">
    <citation type="journal article" date="2014" name="Front. Microbiol.">
        <title>High frequency of phylogenetically diverse reductive dehalogenase-homologous genes in deep subseafloor sedimentary metagenomes.</title>
        <authorList>
            <person name="Kawai M."/>
            <person name="Futagami T."/>
            <person name="Toyoda A."/>
            <person name="Takaki Y."/>
            <person name="Nishi S."/>
            <person name="Hori S."/>
            <person name="Arai W."/>
            <person name="Tsubouchi T."/>
            <person name="Morono Y."/>
            <person name="Uchiyama I."/>
            <person name="Ito T."/>
            <person name="Fujiyama A."/>
            <person name="Inagaki F."/>
            <person name="Takami H."/>
        </authorList>
    </citation>
    <scope>NUCLEOTIDE SEQUENCE</scope>
    <source>
        <strain evidence="2">Expedition CK06-06</strain>
    </source>
</reference>
<comment type="caution">
    <text evidence="2">The sequence shown here is derived from an EMBL/GenBank/DDBJ whole genome shotgun (WGS) entry which is preliminary data.</text>
</comment>
<evidence type="ECO:0000256" key="1">
    <source>
        <dbReference type="SAM" id="MobiDB-lite"/>
    </source>
</evidence>
<gene>
    <name evidence="2" type="ORF">S06H3_34460</name>
</gene>
<dbReference type="AlphaFoldDB" id="X1NIR8"/>
<evidence type="ECO:0000313" key="2">
    <source>
        <dbReference type="EMBL" id="GAI30111.1"/>
    </source>
</evidence>
<feature type="region of interest" description="Disordered" evidence="1">
    <location>
        <begin position="1"/>
        <end position="29"/>
    </location>
</feature>
<organism evidence="2">
    <name type="scientific">marine sediment metagenome</name>
    <dbReference type="NCBI Taxonomy" id="412755"/>
    <lineage>
        <taxon>unclassified sequences</taxon>
        <taxon>metagenomes</taxon>
        <taxon>ecological metagenomes</taxon>
    </lineage>
</organism>
<feature type="compositionally biased region" description="Basic and acidic residues" evidence="1">
    <location>
        <begin position="9"/>
        <end position="24"/>
    </location>
</feature>
<accession>X1NIR8</accession>
<name>X1NIR8_9ZZZZ</name>
<dbReference type="EMBL" id="BARV01020691">
    <property type="protein sequence ID" value="GAI30111.1"/>
    <property type="molecule type" value="Genomic_DNA"/>
</dbReference>
<sequence>MADEEEVKEEVVEEKPTEEAEKPSEPNCIVIPDDMKPWYECCQEFKSGKIDDATFFAESLVRTGEFMKKVREKKTGESSE</sequence>
<protein>
    <submittedName>
        <fullName evidence="2">Uncharacterized protein</fullName>
    </submittedName>
</protein>
<proteinExistence type="predicted"/>